<comment type="similarity">
    <text evidence="1">Belongs to the CsgA/CsgB family.</text>
</comment>
<reference evidence="5 6" key="1">
    <citation type="submission" date="2021-03" db="EMBL/GenBank/DDBJ databases">
        <authorList>
            <person name="Peeters C."/>
        </authorList>
    </citation>
    <scope>NUCLEOTIDE SEQUENCE [LARGE SCALE GENOMIC DNA]</scope>
    <source>
        <strain evidence="5 6">LMG 26411</strain>
    </source>
</reference>
<gene>
    <name evidence="5" type="ORF">LMG26411_04322</name>
</gene>
<organism evidence="5 6">
    <name type="scientific">Cupriavidus numazuensis</name>
    <dbReference type="NCBI Taxonomy" id="221992"/>
    <lineage>
        <taxon>Bacteria</taxon>
        <taxon>Pseudomonadati</taxon>
        <taxon>Pseudomonadota</taxon>
        <taxon>Betaproteobacteria</taxon>
        <taxon>Burkholderiales</taxon>
        <taxon>Burkholderiaceae</taxon>
        <taxon>Cupriavidus</taxon>
    </lineage>
</organism>
<evidence type="ECO:0000256" key="1">
    <source>
        <dbReference type="ARBA" id="ARBA00009766"/>
    </source>
</evidence>
<evidence type="ECO:0000313" key="6">
    <source>
        <dbReference type="Proteomes" id="UP000672657"/>
    </source>
</evidence>
<dbReference type="EMBL" id="CAJPVI010000027">
    <property type="protein sequence ID" value="CAG2153015.1"/>
    <property type="molecule type" value="Genomic_DNA"/>
</dbReference>
<feature type="signal peptide" evidence="4">
    <location>
        <begin position="1"/>
        <end position="22"/>
    </location>
</feature>
<name>A0ABM8TLH9_9BURK</name>
<evidence type="ECO:0000313" key="5">
    <source>
        <dbReference type="EMBL" id="CAG2153015.1"/>
    </source>
</evidence>
<dbReference type="RefSeq" id="WP_211955308.1">
    <property type="nucleotide sequence ID" value="NZ_CAJPVI010000027.1"/>
</dbReference>
<evidence type="ECO:0000256" key="3">
    <source>
        <dbReference type="SAM" id="MobiDB-lite"/>
    </source>
</evidence>
<evidence type="ECO:0000256" key="4">
    <source>
        <dbReference type="SAM" id="SignalP"/>
    </source>
</evidence>
<dbReference type="Pfam" id="PF07012">
    <property type="entry name" value="Curlin_rpt"/>
    <property type="match status" value="1"/>
</dbReference>
<sequence length="115" mass="11870">MQARKTILSIAVLAAMSGAAWADNSTVTTTQSGNDNLIEVDQQGATGSTITINQSGNDNVAGKQGSASFPPVKQTAKSSSIAINQINEPCLSGCLPRPLPIVCWASVPTRGNHGY</sequence>
<dbReference type="Proteomes" id="UP000672657">
    <property type="component" value="Unassembled WGS sequence"/>
</dbReference>
<keyword evidence="2 4" id="KW-0732">Signal</keyword>
<dbReference type="InterPro" id="IPR009742">
    <property type="entry name" value="Curlin_rpt"/>
</dbReference>
<feature type="compositionally biased region" description="Polar residues" evidence="3">
    <location>
        <begin position="48"/>
        <end position="58"/>
    </location>
</feature>
<keyword evidence="6" id="KW-1185">Reference proteome</keyword>
<accession>A0ABM8TLH9</accession>
<proteinExistence type="inferred from homology"/>
<evidence type="ECO:0000256" key="2">
    <source>
        <dbReference type="ARBA" id="ARBA00022729"/>
    </source>
</evidence>
<protein>
    <submittedName>
        <fullName evidence="5">Uncharacterized protein</fullName>
    </submittedName>
</protein>
<feature type="region of interest" description="Disordered" evidence="3">
    <location>
        <begin position="48"/>
        <end position="72"/>
    </location>
</feature>
<comment type="caution">
    <text evidence="5">The sequence shown here is derived from an EMBL/GenBank/DDBJ whole genome shotgun (WGS) entry which is preliminary data.</text>
</comment>
<feature type="chain" id="PRO_5046377038" evidence="4">
    <location>
        <begin position="23"/>
        <end position="115"/>
    </location>
</feature>